<evidence type="ECO:0000256" key="1">
    <source>
        <dbReference type="SAM" id="Phobius"/>
    </source>
</evidence>
<keyword evidence="3" id="KW-1185">Reference proteome</keyword>
<dbReference type="EMBL" id="JAWXYG010000001">
    <property type="protein sequence ID" value="KAK4285083.1"/>
    <property type="molecule type" value="Genomic_DNA"/>
</dbReference>
<gene>
    <name evidence="2" type="ORF">QN277_001827</name>
</gene>
<proteinExistence type="predicted"/>
<keyword evidence="1" id="KW-0812">Transmembrane</keyword>
<comment type="caution">
    <text evidence="2">The sequence shown here is derived from an EMBL/GenBank/DDBJ whole genome shotgun (WGS) entry which is preliminary data.</text>
</comment>
<keyword evidence="1" id="KW-1133">Transmembrane helix</keyword>
<evidence type="ECO:0000313" key="2">
    <source>
        <dbReference type="EMBL" id="KAK4285083.1"/>
    </source>
</evidence>
<dbReference type="Proteomes" id="UP001293593">
    <property type="component" value="Unassembled WGS sequence"/>
</dbReference>
<reference evidence="2" key="1">
    <citation type="submission" date="2023-10" db="EMBL/GenBank/DDBJ databases">
        <title>Chromosome-level genome of the transformable northern wattle, Acacia crassicarpa.</title>
        <authorList>
            <person name="Massaro I."/>
            <person name="Sinha N.R."/>
            <person name="Poethig S."/>
            <person name="Leichty A.R."/>
        </authorList>
    </citation>
    <scope>NUCLEOTIDE SEQUENCE</scope>
    <source>
        <strain evidence="2">Acra3RX</strain>
        <tissue evidence="2">Leaf</tissue>
    </source>
</reference>
<protein>
    <submittedName>
        <fullName evidence="2">Uncharacterized protein</fullName>
    </submittedName>
</protein>
<evidence type="ECO:0000313" key="3">
    <source>
        <dbReference type="Proteomes" id="UP001293593"/>
    </source>
</evidence>
<accession>A0AAE1N7W3</accession>
<dbReference type="AlphaFoldDB" id="A0AAE1N7W3"/>
<organism evidence="2 3">
    <name type="scientific">Acacia crassicarpa</name>
    <name type="common">northern wattle</name>
    <dbReference type="NCBI Taxonomy" id="499986"/>
    <lineage>
        <taxon>Eukaryota</taxon>
        <taxon>Viridiplantae</taxon>
        <taxon>Streptophyta</taxon>
        <taxon>Embryophyta</taxon>
        <taxon>Tracheophyta</taxon>
        <taxon>Spermatophyta</taxon>
        <taxon>Magnoliopsida</taxon>
        <taxon>eudicotyledons</taxon>
        <taxon>Gunneridae</taxon>
        <taxon>Pentapetalae</taxon>
        <taxon>rosids</taxon>
        <taxon>fabids</taxon>
        <taxon>Fabales</taxon>
        <taxon>Fabaceae</taxon>
        <taxon>Caesalpinioideae</taxon>
        <taxon>mimosoid clade</taxon>
        <taxon>Acacieae</taxon>
        <taxon>Acacia</taxon>
    </lineage>
</organism>
<name>A0AAE1N7W3_9FABA</name>
<feature type="transmembrane region" description="Helical" evidence="1">
    <location>
        <begin position="74"/>
        <end position="92"/>
    </location>
</feature>
<keyword evidence="1" id="KW-0472">Membrane</keyword>
<sequence>MEASSAIWDATKIFCCFLNKEAAYAYDLENNLKLLEKNGKSFKRRRTMWKQIEEEERSHQVSGWLKRMESVQEVPLIIIFITFTFDVIMLFCRPPFFFSIPTGLTSLVATVLRREAIEDLFEDGTVSFLGIASIRHGFKTLSSLTVSAISRHTRSLALYTRKMLSALRLRHGDRSRGCIVYGSHKSRGTGFGAHRTGKQGELVRTGPS</sequence>